<proteinExistence type="predicted"/>
<evidence type="ECO:0000313" key="3">
    <source>
        <dbReference type="Proteomes" id="UP000027336"/>
    </source>
</evidence>
<reference evidence="1" key="1">
    <citation type="journal article" date="2011" name="PLoS Genet.">
        <title>Parallel evolution of a type IV secretion system in radiating lineages of the host-restricted bacterial pathogen Bartonella.</title>
        <authorList>
            <person name="Engel P."/>
            <person name="Salzburger W."/>
            <person name="Liesch M."/>
            <person name="Chang C.C."/>
            <person name="Maruyama S."/>
            <person name="Lanz C."/>
            <person name="Calteau A."/>
            <person name="Lajus A."/>
            <person name="Medigue C."/>
            <person name="Schuster S.C."/>
            <person name="Dehio C."/>
        </authorList>
    </citation>
    <scope>NUCLEOTIDE SEQUENCE</scope>
    <source>
        <strain evidence="1">ATCC BAA-1498</strain>
    </source>
</reference>
<protein>
    <recommendedName>
        <fullName evidence="4">HicB-like antitoxin of toxin-antitoxin system domain-containing protein</fullName>
    </recommendedName>
</protein>
<dbReference type="Proteomes" id="UP000027336">
    <property type="component" value="Unassembled WGS sequence"/>
</dbReference>
<gene>
    <name evidence="1" type="ORF">BARRO_10211</name>
    <name evidence="2" type="ORF">O99_00131</name>
</gene>
<dbReference type="PATRIC" id="fig|685782.3.peg.130"/>
<dbReference type="EMBL" id="AHPK01000001">
    <property type="protein sequence ID" value="KEC57483.1"/>
    <property type="molecule type" value="Genomic_DNA"/>
</dbReference>
<dbReference type="InterPro" id="IPR035069">
    <property type="entry name" value="TTHA1013/TTHA0281-like"/>
</dbReference>
<evidence type="ECO:0008006" key="4">
    <source>
        <dbReference type="Google" id="ProtNLM"/>
    </source>
</evidence>
<keyword evidence="3" id="KW-1185">Reference proteome</keyword>
<dbReference type="SUPFAM" id="SSF143100">
    <property type="entry name" value="TTHA1013/TTHA0281-like"/>
    <property type="match status" value="1"/>
</dbReference>
<reference evidence="2 3" key="2">
    <citation type="submission" date="2012-04" db="EMBL/GenBank/DDBJ databases">
        <title>The Genome Sequence of Bartonella rochalimae BMGH.</title>
        <authorList>
            <consortium name="The Broad Institute Genome Sequencing Platform"/>
            <consortium name="The Broad Institute Genome Sequencing Center for Infectious Disease"/>
            <person name="Feldgarden M."/>
            <person name="Kirby J."/>
            <person name="Kosoy M."/>
            <person name="Birtles R."/>
            <person name="Probert W.S."/>
            <person name="Chiaraviglio L."/>
            <person name="Walker B."/>
            <person name="Young S.K."/>
            <person name="Zeng Q."/>
            <person name="Gargeya S."/>
            <person name="Fitzgerald M."/>
            <person name="Haas B."/>
            <person name="Abouelleil A."/>
            <person name="Alvarado L."/>
            <person name="Arachchi H.M."/>
            <person name="Berlin A.M."/>
            <person name="Chapman S.B."/>
            <person name="Goldberg J."/>
            <person name="Griggs A."/>
            <person name="Gujja S."/>
            <person name="Hansen M."/>
            <person name="Howarth C."/>
            <person name="Imamovic A."/>
            <person name="Larimer J."/>
            <person name="McCowen C."/>
            <person name="Montmayeur A."/>
            <person name="Murphy C."/>
            <person name="Neiman D."/>
            <person name="Pearson M."/>
            <person name="Priest M."/>
            <person name="Roberts A."/>
            <person name="Saif S."/>
            <person name="Shea T."/>
            <person name="Sisk P."/>
            <person name="Sykes S."/>
            <person name="Wortman J."/>
            <person name="Nusbaum C."/>
            <person name="Birren B."/>
        </authorList>
    </citation>
    <scope>NUCLEOTIDE SEQUENCE [LARGE SCALE GENOMIC DNA]</scope>
    <source>
        <strain evidence="2 3">ATCC BAA-1498</strain>
    </source>
</reference>
<dbReference type="EMBL" id="FN645455">
    <property type="protein sequence ID" value="CBI77278.1"/>
    <property type="molecule type" value="Genomic_DNA"/>
</dbReference>
<evidence type="ECO:0000313" key="1">
    <source>
        <dbReference type="EMBL" id="CBI77278.1"/>
    </source>
</evidence>
<name>E6YK90_9HYPH</name>
<dbReference type="eggNOG" id="COG1598">
    <property type="taxonomic scope" value="Bacteria"/>
</dbReference>
<dbReference type="OrthoDB" id="9807959at2"/>
<dbReference type="HOGENOM" id="CLU_140890_0_0_5"/>
<dbReference type="Gene3D" id="3.30.160.250">
    <property type="match status" value="1"/>
</dbReference>
<organism evidence="1">
    <name type="scientific">Bartonella rochalimae ATCC BAA-1498</name>
    <dbReference type="NCBI Taxonomy" id="685782"/>
    <lineage>
        <taxon>Bacteria</taxon>
        <taxon>Pseudomonadati</taxon>
        <taxon>Pseudomonadota</taxon>
        <taxon>Alphaproteobacteria</taxon>
        <taxon>Hyphomicrobiales</taxon>
        <taxon>Bartonellaceae</taxon>
        <taxon>Bartonella</taxon>
    </lineage>
</organism>
<dbReference type="AlphaFoldDB" id="E6YK90"/>
<dbReference type="RefSeq" id="WP_051668831.1">
    <property type="nucleotide sequence ID" value="NZ_KL407337.1"/>
</dbReference>
<accession>E6YK90</accession>
<evidence type="ECO:0000313" key="2">
    <source>
        <dbReference type="EMBL" id="KEC57483.1"/>
    </source>
</evidence>
<sequence>MEYAYQVKFETDPDDNFFVTFPDVPEAITAGENRVEVLENANEALGLALRSYLMRDLPLPRHQQYKDLVEVMLDAWNALKFAVAESFNEANIKKTELAHRLDKKETEARRILDLNYPTKLQTLEQTLTVLGKKVVIKTKMLLDFFST</sequence>